<proteinExistence type="predicted"/>
<dbReference type="HOGENOM" id="CLU_1200485_0_0_1"/>
<keyword evidence="3" id="KW-1185">Reference proteome</keyword>
<evidence type="ECO:0000313" key="2">
    <source>
        <dbReference type="EMBL" id="KIK35066.1"/>
    </source>
</evidence>
<dbReference type="AlphaFoldDB" id="A0A0C9ZZY5"/>
<dbReference type="InParanoid" id="A0A0C9ZZY5"/>
<accession>A0A0C9ZZY5</accession>
<dbReference type="OrthoDB" id="2683860at2759"/>
<sequence length="231" mass="26496">MNPPKSKTTIRISTNLGPASQFVDSSMTTIEVKGRTPQEKGEHYLQLSLKALEELATLLKDGRLSEEQRTSYYDIYDTSREQHAHMIELRNQLLSHKKSFRDFVVNFFVRKSDAQRFHKITYRNYANIRRTSDELHTLFLPKKDDIFASATPSESAQGGFSVREENPRDVVEGDCLVKDLPPDAQIGGFNLDLPTEQEANEALGMLYRMTTCEENDDDDDDRTSLFPNYHP</sequence>
<evidence type="ECO:0000313" key="3">
    <source>
        <dbReference type="Proteomes" id="UP000054485"/>
    </source>
</evidence>
<dbReference type="EMBL" id="KN835666">
    <property type="protein sequence ID" value="KIK35066.1"/>
    <property type="molecule type" value="Genomic_DNA"/>
</dbReference>
<name>A0A0C9ZZY5_9AGAM</name>
<reference evidence="3" key="2">
    <citation type="submission" date="2015-01" db="EMBL/GenBank/DDBJ databases">
        <title>Evolutionary Origins and Diversification of the Mycorrhizal Mutualists.</title>
        <authorList>
            <consortium name="DOE Joint Genome Institute"/>
            <consortium name="Mycorrhizal Genomics Consortium"/>
            <person name="Kohler A."/>
            <person name="Kuo A."/>
            <person name="Nagy L.G."/>
            <person name="Floudas D."/>
            <person name="Copeland A."/>
            <person name="Barry K.W."/>
            <person name="Cichocki N."/>
            <person name="Veneault-Fourrey C."/>
            <person name="LaButti K."/>
            <person name="Lindquist E.A."/>
            <person name="Lipzen A."/>
            <person name="Lundell T."/>
            <person name="Morin E."/>
            <person name="Murat C."/>
            <person name="Riley R."/>
            <person name="Ohm R."/>
            <person name="Sun H."/>
            <person name="Tunlid A."/>
            <person name="Henrissat B."/>
            <person name="Grigoriev I.V."/>
            <person name="Hibbett D.S."/>
            <person name="Martin F."/>
        </authorList>
    </citation>
    <scope>NUCLEOTIDE SEQUENCE [LARGE SCALE GENOMIC DNA]</scope>
    <source>
        <strain evidence="3">UH-Slu-Lm8-n1</strain>
    </source>
</reference>
<gene>
    <name evidence="2" type="ORF">CY34DRAFT_812442</name>
</gene>
<dbReference type="Proteomes" id="UP000054485">
    <property type="component" value="Unassembled WGS sequence"/>
</dbReference>
<feature type="region of interest" description="Disordered" evidence="1">
    <location>
        <begin position="212"/>
        <end position="231"/>
    </location>
</feature>
<evidence type="ECO:0000256" key="1">
    <source>
        <dbReference type="SAM" id="MobiDB-lite"/>
    </source>
</evidence>
<protein>
    <submittedName>
        <fullName evidence="2">Uncharacterized protein</fullName>
    </submittedName>
</protein>
<reference evidence="2 3" key="1">
    <citation type="submission" date="2014-04" db="EMBL/GenBank/DDBJ databases">
        <authorList>
            <consortium name="DOE Joint Genome Institute"/>
            <person name="Kuo A."/>
            <person name="Ruytinx J."/>
            <person name="Rineau F."/>
            <person name="Colpaert J."/>
            <person name="Kohler A."/>
            <person name="Nagy L.G."/>
            <person name="Floudas D."/>
            <person name="Copeland A."/>
            <person name="Barry K.W."/>
            <person name="Cichocki N."/>
            <person name="Veneault-Fourrey C."/>
            <person name="LaButti K."/>
            <person name="Lindquist E.A."/>
            <person name="Lipzen A."/>
            <person name="Lundell T."/>
            <person name="Morin E."/>
            <person name="Murat C."/>
            <person name="Sun H."/>
            <person name="Tunlid A."/>
            <person name="Henrissat B."/>
            <person name="Grigoriev I.V."/>
            <person name="Hibbett D.S."/>
            <person name="Martin F."/>
            <person name="Nordberg H.P."/>
            <person name="Cantor M.N."/>
            <person name="Hua S.X."/>
        </authorList>
    </citation>
    <scope>NUCLEOTIDE SEQUENCE [LARGE SCALE GENOMIC DNA]</scope>
    <source>
        <strain evidence="2 3">UH-Slu-Lm8-n1</strain>
    </source>
</reference>
<organism evidence="2 3">
    <name type="scientific">Suillus luteus UH-Slu-Lm8-n1</name>
    <dbReference type="NCBI Taxonomy" id="930992"/>
    <lineage>
        <taxon>Eukaryota</taxon>
        <taxon>Fungi</taxon>
        <taxon>Dikarya</taxon>
        <taxon>Basidiomycota</taxon>
        <taxon>Agaricomycotina</taxon>
        <taxon>Agaricomycetes</taxon>
        <taxon>Agaricomycetidae</taxon>
        <taxon>Boletales</taxon>
        <taxon>Suillineae</taxon>
        <taxon>Suillaceae</taxon>
        <taxon>Suillus</taxon>
    </lineage>
</organism>